<evidence type="ECO:0000313" key="2">
    <source>
        <dbReference type="Proteomes" id="UP000593719"/>
    </source>
</evidence>
<organism evidence="1 2">
    <name type="scientific">Sulfurimonas sediminis</name>
    <dbReference type="NCBI Taxonomy" id="2590020"/>
    <lineage>
        <taxon>Bacteria</taxon>
        <taxon>Pseudomonadati</taxon>
        <taxon>Campylobacterota</taxon>
        <taxon>Epsilonproteobacteria</taxon>
        <taxon>Campylobacterales</taxon>
        <taxon>Sulfurimonadaceae</taxon>
        <taxon>Sulfurimonas</taxon>
    </lineage>
</organism>
<protein>
    <recommendedName>
        <fullName evidence="3">Lipoprotein</fullName>
    </recommendedName>
</protein>
<evidence type="ECO:0000313" key="1">
    <source>
        <dbReference type="EMBL" id="QOP44460.1"/>
    </source>
</evidence>
<gene>
    <name evidence="1" type="ORF">FJR45_11070</name>
</gene>
<sequence length="64" mass="7251">MKRVENITAVFHRLIIASFLLSVSGCGYKAPPYYEQSVPKEDKNVKFIIQKKEFGNDTNESCAP</sequence>
<accession>A0A7M1B452</accession>
<keyword evidence="2" id="KW-1185">Reference proteome</keyword>
<dbReference type="Proteomes" id="UP000593719">
    <property type="component" value="Chromosome"/>
</dbReference>
<dbReference type="AlphaFoldDB" id="A0A7M1B452"/>
<name>A0A7M1B452_9BACT</name>
<evidence type="ECO:0008006" key="3">
    <source>
        <dbReference type="Google" id="ProtNLM"/>
    </source>
</evidence>
<proteinExistence type="predicted"/>
<reference evidence="1 2" key="1">
    <citation type="submission" date="2019-06" db="EMBL/GenBank/DDBJ databases">
        <title>Sulfurimonas gotlandica sp. nov., a chemoautotrophic and psychrotolerant epsilonproteobacterium isolated from a pelagic redoxcline, and an emended description of the genus Sulfurimonas.</title>
        <authorList>
            <person name="Wang S."/>
            <person name="Jiang L."/>
            <person name="Shao Z."/>
        </authorList>
    </citation>
    <scope>NUCLEOTIDE SEQUENCE [LARGE SCALE GENOMIC DNA]</scope>
    <source>
        <strain evidence="1 2">S2-6</strain>
    </source>
</reference>
<dbReference type="PROSITE" id="PS51257">
    <property type="entry name" value="PROKAR_LIPOPROTEIN"/>
    <property type="match status" value="1"/>
</dbReference>
<dbReference type="KEGG" id="ssei:FJR45_11070"/>
<dbReference type="EMBL" id="CP041235">
    <property type="protein sequence ID" value="QOP44460.1"/>
    <property type="molecule type" value="Genomic_DNA"/>
</dbReference>